<organism evidence="5 6">
    <name type="scientific">Kutzneria viridogrisea</name>
    <dbReference type="NCBI Taxonomy" id="47990"/>
    <lineage>
        <taxon>Bacteria</taxon>
        <taxon>Bacillati</taxon>
        <taxon>Actinomycetota</taxon>
        <taxon>Actinomycetes</taxon>
        <taxon>Pseudonocardiales</taxon>
        <taxon>Pseudonocardiaceae</taxon>
        <taxon>Kutzneria</taxon>
    </lineage>
</organism>
<evidence type="ECO:0000256" key="1">
    <source>
        <dbReference type="ARBA" id="ARBA00006484"/>
    </source>
</evidence>
<proteinExistence type="inferred from homology"/>
<dbReference type="SMART" id="SM00822">
    <property type="entry name" value="PKS_KR"/>
    <property type="match status" value="1"/>
</dbReference>
<name>A0ABR6BVP2_9PSEU</name>
<keyword evidence="6" id="KW-1185">Reference proteome</keyword>
<dbReference type="InterPro" id="IPR036291">
    <property type="entry name" value="NAD(P)-bd_dom_sf"/>
</dbReference>
<dbReference type="PRINTS" id="PR00080">
    <property type="entry name" value="SDRFAMILY"/>
</dbReference>
<gene>
    <name evidence="5" type="ORF">BC739_008219</name>
</gene>
<evidence type="ECO:0000313" key="6">
    <source>
        <dbReference type="Proteomes" id="UP000517916"/>
    </source>
</evidence>
<dbReference type="SUPFAM" id="SSF51735">
    <property type="entry name" value="NAD(P)-binding Rossmann-fold domains"/>
    <property type="match status" value="1"/>
</dbReference>
<dbReference type="InterPro" id="IPR057326">
    <property type="entry name" value="KR_dom"/>
</dbReference>
<comment type="similarity">
    <text evidence="1 3">Belongs to the short-chain dehydrogenases/reductases (SDR) family.</text>
</comment>
<protein>
    <submittedName>
        <fullName evidence="5">NADP-dependent 3-hydroxy acid dehydrogenase YdfG</fullName>
    </submittedName>
</protein>
<dbReference type="InterPro" id="IPR020904">
    <property type="entry name" value="Sc_DH/Rdtase_CS"/>
</dbReference>
<feature type="domain" description="Ketoreductase" evidence="4">
    <location>
        <begin position="9"/>
        <end position="192"/>
    </location>
</feature>
<dbReference type="RefSeq" id="WP_182840178.1">
    <property type="nucleotide sequence ID" value="NZ_BAAABQ010000087.1"/>
</dbReference>
<reference evidence="5 6" key="1">
    <citation type="submission" date="2020-08" db="EMBL/GenBank/DDBJ databases">
        <title>Genomic Encyclopedia of Archaeal and Bacterial Type Strains, Phase II (KMG-II): from individual species to whole genera.</title>
        <authorList>
            <person name="Goeker M."/>
        </authorList>
    </citation>
    <scope>NUCLEOTIDE SEQUENCE [LARGE SCALE GENOMIC DNA]</scope>
    <source>
        <strain evidence="5 6">DSM 43850</strain>
    </source>
</reference>
<dbReference type="Proteomes" id="UP000517916">
    <property type="component" value="Unassembled WGS sequence"/>
</dbReference>
<comment type="caution">
    <text evidence="5">The sequence shown here is derived from an EMBL/GenBank/DDBJ whole genome shotgun (WGS) entry which is preliminary data.</text>
</comment>
<accession>A0ABR6BVP2</accession>
<dbReference type="PRINTS" id="PR00081">
    <property type="entry name" value="GDHRDH"/>
</dbReference>
<keyword evidence="2" id="KW-0560">Oxidoreductase</keyword>
<dbReference type="Gene3D" id="3.40.50.720">
    <property type="entry name" value="NAD(P)-binding Rossmann-like Domain"/>
    <property type="match status" value="1"/>
</dbReference>
<sequence>MTNSRLRDKVALVTGASSGIGEATAESLAAEGASVVLAARRTDRLESLRQRLEEKGAQVLAVTLDVADERSCTEAVAATVDRLGRLDVLVNNAGVMLLGPIHQADTSDWTRMVNTNLLGSMFMAHAALPHLLDTRGTIVQVSSVAGRVARSGSGGYNATKWGINAFCESLRQEVTERGVRVVLVEPGAVDTELREHITNEAAKQAIDQFVTQIRQLRSADIANAVVYAATQPEHVAVNEILIRPTDQAR</sequence>
<dbReference type="EMBL" id="JACJID010000008">
    <property type="protein sequence ID" value="MBA8930972.1"/>
    <property type="molecule type" value="Genomic_DNA"/>
</dbReference>
<evidence type="ECO:0000313" key="5">
    <source>
        <dbReference type="EMBL" id="MBA8930972.1"/>
    </source>
</evidence>
<dbReference type="PANTHER" id="PTHR43115">
    <property type="entry name" value="DEHYDROGENASE/REDUCTASE SDR FAMILY MEMBER 11"/>
    <property type="match status" value="1"/>
</dbReference>
<evidence type="ECO:0000256" key="3">
    <source>
        <dbReference type="RuleBase" id="RU000363"/>
    </source>
</evidence>
<dbReference type="InterPro" id="IPR002347">
    <property type="entry name" value="SDR_fam"/>
</dbReference>
<evidence type="ECO:0000259" key="4">
    <source>
        <dbReference type="SMART" id="SM00822"/>
    </source>
</evidence>
<evidence type="ECO:0000256" key="2">
    <source>
        <dbReference type="ARBA" id="ARBA00023002"/>
    </source>
</evidence>
<dbReference type="PANTHER" id="PTHR43115:SF4">
    <property type="entry name" value="DEHYDROGENASE_REDUCTASE SDR FAMILY MEMBER 11"/>
    <property type="match status" value="1"/>
</dbReference>
<dbReference type="Pfam" id="PF00106">
    <property type="entry name" value="adh_short"/>
    <property type="match status" value="1"/>
</dbReference>
<dbReference type="PROSITE" id="PS00061">
    <property type="entry name" value="ADH_SHORT"/>
    <property type="match status" value="1"/>
</dbReference>